<dbReference type="EMBL" id="QICA01000016">
    <property type="protein sequence ID" value="RNL37107.1"/>
    <property type="molecule type" value="Genomic_DNA"/>
</dbReference>
<accession>A0A3N0AQI6</accession>
<dbReference type="InterPro" id="IPR050315">
    <property type="entry name" value="FAD-oxidoreductase_2"/>
</dbReference>
<gene>
    <name evidence="7" type="ORF">DMP10_09180</name>
</gene>
<dbReference type="PANTHER" id="PTHR43400">
    <property type="entry name" value="FUMARATE REDUCTASE"/>
    <property type="match status" value="1"/>
</dbReference>
<dbReference type="GO" id="GO:0008202">
    <property type="term" value="P:steroid metabolic process"/>
    <property type="evidence" value="ECO:0007669"/>
    <property type="project" value="UniProtKB-ARBA"/>
</dbReference>
<dbReference type="AlphaFoldDB" id="A0A3N0AQI6"/>
<evidence type="ECO:0000256" key="1">
    <source>
        <dbReference type="ARBA" id="ARBA00001974"/>
    </source>
</evidence>
<dbReference type="SUPFAM" id="SSF51905">
    <property type="entry name" value="FAD/NAD(P)-binding domain"/>
    <property type="match status" value="1"/>
</dbReference>
<dbReference type="Proteomes" id="UP000278327">
    <property type="component" value="Unassembled WGS sequence"/>
</dbReference>
<evidence type="ECO:0000259" key="6">
    <source>
        <dbReference type="Pfam" id="PF00890"/>
    </source>
</evidence>
<name>A0A3N0AQI6_9ACTN</name>
<dbReference type="InterPro" id="IPR027477">
    <property type="entry name" value="Succ_DH/fumarate_Rdtase_cat_sf"/>
</dbReference>
<evidence type="ECO:0000256" key="5">
    <source>
        <dbReference type="SAM" id="MobiDB-lite"/>
    </source>
</evidence>
<evidence type="ECO:0000256" key="2">
    <source>
        <dbReference type="ARBA" id="ARBA00022630"/>
    </source>
</evidence>
<reference evidence="7 8" key="1">
    <citation type="journal article" date="2019" name="Microbiol. Resour. Announc.">
        <title>Draft Genome Sequences of Type Strains of Gordonibacter faecihominis, Paraeggerthella hongkongensis, Parvibacter caecicola,Slackia equolifaciens, Slackia faecicanis, and Slackia isoflavoniconvertens.</title>
        <authorList>
            <person name="Danylec N."/>
            <person name="Stoll D.A."/>
            <person name="Dotsch A."/>
            <person name="Huch M."/>
        </authorList>
    </citation>
    <scope>NUCLEOTIDE SEQUENCE [LARGE SCALE GENOMIC DNA]</scope>
    <source>
        <strain evidence="7 8">DSM 18785</strain>
    </source>
</reference>
<keyword evidence="2" id="KW-0285">Flavoprotein</keyword>
<keyword evidence="3" id="KW-0274">FAD</keyword>
<dbReference type="GO" id="GO:0033765">
    <property type="term" value="F:steroid dehydrogenase activity, acting on the CH-CH group of donors"/>
    <property type="evidence" value="ECO:0007669"/>
    <property type="project" value="UniProtKB-ARBA"/>
</dbReference>
<feature type="domain" description="FAD-dependent oxidoreductase 2 FAD-binding" evidence="6">
    <location>
        <begin position="80"/>
        <end position="525"/>
    </location>
</feature>
<evidence type="ECO:0000313" key="7">
    <source>
        <dbReference type="EMBL" id="RNL37107.1"/>
    </source>
</evidence>
<organism evidence="7 8">
    <name type="scientific">Adlercreutzia equolifaciens subsp. celatus DSM 18785</name>
    <dbReference type="NCBI Taxonomy" id="1121021"/>
    <lineage>
        <taxon>Bacteria</taxon>
        <taxon>Bacillati</taxon>
        <taxon>Actinomycetota</taxon>
        <taxon>Coriobacteriia</taxon>
        <taxon>Eggerthellales</taxon>
        <taxon>Eggerthellaceae</taxon>
        <taxon>Adlercreutzia</taxon>
    </lineage>
</organism>
<proteinExistence type="predicted"/>
<dbReference type="InterPro" id="IPR006311">
    <property type="entry name" value="TAT_signal"/>
</dbReference>
<dbReference type="PROSITE" id="PS51318">
    <property type="entry name" value="TAT"/>
    <property type="match status" value="1"/>
</dbReference>
<dbReference type="Gene3D" id="3.90.700.10">
    <property type="entry name" value="Succinate dehydrogenase/fumarate reductase flavoprotein, catalytic domain"/>
    <property type="match status" value="1"/>
</dbReference>
<feature type="region of interest" description="Disordered" evidence="5">
    <location>
        <begin position="1"/>
        <end position="23"/>
    </location>
</feature>
<keyword evidence="4" id="KW-0560">Oxidoreductase</keyword>
<evidence type="ECO:0000313" key="8">
    <source>
        <dbReference type="Proteomes" id="UP000278327"/>
    </source>
</evidence>
<dbReference type="Gene3D" id="3.50.50.60">
    <property type="entry name" value="FAD/NAD(P)-binding domain"/>
    <property type="match status" value="1"/>
</dbReference>
<dbReference type="PANTHER" id="PTHR43400:SF10">
    <property type="entry name" value="3-OXOSTEROID 1-DEHYDROGENASE"/>
    <property type="match status" value="1"/>
</dbReference>
<dbReference type="Pfam" id="PF00890">
    <property type="entry name" value="FAD_binding_2"/>
    <property type="match status" value="1"/>
</dbReference>
<dbReference type="InterPro" id="IPR003953">
    <property type="entry name" value="FAD-dep_OxRdtase_2_FAD-bd"/>
</dbReference>
<protein>
    <submittedName>
        <fullName evidence="7">FAD-binding protein</fullName>
    </submittedName>
</protein>
<comment type="caution">
    <text evidence="7">The sequence shown here is derived from an EMBL/GenBank/DDBJ whole genome shotgun (WGS) entry which is preliminary data.</text>
</comment>
<keyword evidence="8" id="KW-1185">Reference proteome</keyword>
<sequence length="596" mass="63244">MPDRSNEPRMRKPLGKGTPMRERSINTVSRRSFIAGATSLGVVALASMAGCAPKAKGEDKTPVAATGGSDVPSSWDMESDVVIIGAGGAGMSAACTAKEAGASVLVLEKGGVTGGDTALSGQSALGPWISKQKEAGIDESVEKYIADMANSYVHGAFAEQGRELPAEHPFTQLQTELTEEMFEWTTGTIGIDWQCDLESPVSEGVLPQPTWDTVAGRSWMNQTPDASVMAAFNKAARDMAIDVRLRTEVDRLIKNSDGRVVGVWAYDENDNSVAVKAAKAVIVATGSFCSNRGMMERYLPVTRGIQGGGCYGVTGDGIRMVRNVGGSVSELDLGCHWYPYETSTNSGQFSTTLIFFGGLPGQVPISQQPGVLLNYEGERFVSESDGYHLIGRATAQQTGQEAWYVFDSSPMVADMILDIIPYNNRVVQAETLDELWKITRLPAEAADASIEAYNAAVVAGSDEAFGKLLDGCQPVAQGPFYAINIRPKPYCTYGGVDTDLDARVVDASGAAIPGLYAAGIVTGSFAAREGFYYNGGLAQALIFGRLAGKNAAAEEAWEAAAPTGAESEKQNLNELARCGDCHGDKRAPGEPNYHNF</sequence>
<feature type="region of interest" description="Disordered" evidence="5">
    <location>
        <begin position="53"/>
        <end position="72"/>
    </location>
</feature>
<dbReference type="SUPFAM" id="SSF56425">
    <property type="entry name" value="Succinate dehydrogenase/fumarate reductase flavoprotein, catalytic domain"/>
    <property type="match status" value="1"/>
</dbReference>
<feature type="compositionally biased region" description="Basic and acidic residues" evidence="5">
    <location>
        <begin position="1"/>
        <end position="10"/>
    </location>
</feature>
<dbReference type="InterPro" id="IPR036188">
    <property type="entry name" value="FAD/NAD-bd_sf"/>
</dbReference>
<evidence type="ECO:0000256" key="4">
    <source>
        <dbReference type="ARBA" id="ARBA00023002"/>
    </source>
</evidence>
<comment type="cofactor">
    <cofactor evidence="1">
        <name>FAD</name>
        <dbReference type="ChEBI" id="CHEBI:57692"/>
    </cofactor>
</comment>
<evidence type="ECO:0000256" key="3">
    <source>
        <dbReference type="ARBA" id="ARBA00022827"/>
    </source>
</evidence>